<evidence type="ECO:0000256" key="1">
    <source>
        <dbReference type="SAM" id="Phobius"/>
    </source>
</evidence>
<feature type="transmembrane region" description="Helical" evidence="1">
    <location>
        <begin position="12"/>
        <end position="31"/>
    </location>
</feature>
<feature type="transmembrane region" description="Helical" evidence="1">
    <location>
        <begin position="148"/>
        <end position="168"/>
    </location>
</feature>
<evidence type="ECO:0000313" key="3">
    <source>
        <dbReference type="Proteomes" id="UP000229675"/>
    </source>
</evidence>
<gene>
    <name evidence="2" type="ORF">COT59_00640</name>
</gene>
<reference evidence="3" key="1">
    <citation type="submission" date="2017-09" db="EMBL/GenBank/DDBJ databases">
        <title>Depth-based differentiation of microbial function through sediment-hosted aquifers and enrichment of novel symbionts in the deep terrestrial subsurface.</title>
        <authorList>
            <person name="Probst A.J."/>
            <person name="Ladd B."/>
            <person name="Jarett J.K."/>
            <person name="Geller-Mcgrath D.E."/>
            <person name="Sieber C.M.K."/>
            <person name="Emerson J.B."/>
            <person name="Anantharaman K."/>
            <person name="Thomas B.C."/>
            <person name="Malmstrom R."/>
            <person name="Stieglmeier M."/>
            <person name="Klingl A."/>
            <person name="Woyke T."/>
            <person name="Ryan C.M."/>
            <person name="Banfield J.F."/>
        </authorList>
    </citation>
    <scope>NUCLEOTIDE SEQUENCE [LARGE SCALE GENOMIC DNA]</scope>
</reference>
<dbReference type="Proteomes" id="UP000229675">
    <property type="component" value="Unassembled WGS sequence"/>
</dbReference>
<keyword evidence="1" id="KW-0472">Membrane</keyword>
<sequence length="169" mass="19023">WYKLFETVAPYLQIMNVLIGVLGIAGGVYFFRQFLKFRSSSPTCESKPGEKISAKFFPKLQNLFKTPSSILLAIGSIFAFALVLTVVEFPCSAVVPVAFAAVLAQAGLSLALYIFYIAIFVLFYLLDEIIVFLLAVFTSKIWLTSPRFLKWIILAEAIILFFLGFYYLL</sequence>
<accession>A0A2H0WXN6</accession>
<name>A0A2H0WXN6_9BACT</name>
<dbReference type="AlphaFoldDB" id="A0A2H0WXN6"/>
<feature type="transmembrane region" description="Helical" evidence="1">
    <location>
        <begin position="71"/>
        <end position="104"/>
    </location>
</feature>
<proteinExistence type="predicted"/>
<comment type="caution">
    <text evidence="2">The sequence shown here is derived from an EMBL/GenBank/DDBJ whole genome shotgun (WGS) entry which is preliminary data.</text>
</comment>
<keyword evidence="1" id="KW-1133">Transmembrane helix</keyword>
<keyword evidence="1" id="KW-0812">Transmembrane</keyword>
<organism evidence="2 3">
    <name type="scientific">Candidatus Nealsonbacteria bacterium CG09_land_8_20_14_0_10_42_14</name>
    <dbReference type="NCBI Taxonomy" id="1974707"/>
    <lineage>
        <taxon>Bacteria</taxon>
        <taxon>Candidatus Nealsoniibacteriota</taxon>
    </lineage>
</organism>
<dbReference type="EMBL" id="PEZD01000016">
    <property type="protein sequence ID" value="PIS17434.1"/>
    <property type="molecule type" value="Genomic_DNA"/>
</dbReference>
<protein>
    <submittedName>
        <fullName evidence="2">Uncharacterized protein</fullName>
    </submittedName>
</protein>
<evidence type="ECO:0000313" key="2">
    <source>
        <dbReference type="EMBL" id="PIS17434.1"/>
    </source>
</evidence>
<feature type="non-terminal residue" evidence="2">
    <location>
        <position position="1"/>
    </location>
</feature>
<feature type="transmembrane region" description="Helical" evidence="1">
    <location>
        <begin position="110"/>
        <end position="136"/>
    </location>
</feature>